<evidence type="ECO:0000256" key="5">
    <source>
        <dbReference type="ARBA" id="ARBA00023273"/>
    </source>
</evidence>
<dbReference type="PANTHER" id="PTHR14871">
    <property type="entry name" value="DYNEIN REGULATORY COMPLEX PROTEIN 9"/>
    <property type="match status" value="1"/>
</dbReference>
<dbReference type="Proteomes" id="UP000695000">
    <property type="component" value="Unplaced"/>
</dbReference>
<keyword evidence="4" id="KW-0206">Cytoskeleton</keyword>
<keyword evidence="3" id="KW-0963">Cytoplasm</keyword>
<dbReference type="RefSeq" id="XP_017786458.1">
    <property type="nucleotide sequence ID" value="XM_017930969.1"/>
</dbReference>
<proteinExistence type="predicted"/>
<keyword evidence="7" id="KW-1185">Reference proteome</keyword>
<keyword evidence="6" id="KW-0175">Coiled coil</keyword>
<accession>A0ABM1NI08</accession>
<dbReference type="InterPro" id="IPR042618">
    <property type="entry name" value="IQCG"/>
</dbReference>
<sequence>MDVEGGLSTSNKFVEQLSVSILSNTIEELSILKKLAYIEDILIETVQEISEKQTFNGIKQIIVKENKQNKEDNNLLQNVKSSVLTLADLKKQMRNSDDEWYIENKEKEEYLGNLKDEYENLIMEFKIKENYIWKWQSSQMEQARMKIKIQEDKLRESLQKDNDNIENELRVNLEILIYLTQVITIK</sequence>
<reference evidence="8" key="1">
    <citation type="submission" date="2025-08" db="UniProtKB">
        <authorList>
            <consortium name="RefSeq"/>
        </authorList>
    </citation>
    <scope>IDENTIFICATION</scope>
    <source>
        <tissue evidence="8">Whole Larva</tissue>
    </source>
</reference>
<evidence type="ECO:0000256" key="3">
    <source>
        <dbReference type="ARBA" id="ARBA00022490"/>
    </source>
</evidence>
<organism evidence="7 8">
    <name type="scientific">Nicrophorus vespilloides</name>
    <name type="common">Boreal carrion beetle</name>
    <dbReference type="NCBI Taxonomy" id="110193"/>
    <lineage>
        <taxon>Eukaryota</taxon>
        <taxon>Metazoa</taxon>
        <taxon>Ecdysozoa</taxon>
        <taxon>Arthropoda</taxon>
        <taxon>Hexapoda</taxon>
        <taxon>Insecta</taxon>
        <taxon>Pterygota</taxon>
        <taxon>Neoptera</taxon>
        <taxon>Endopterygota</taxon>
        <taxon>Coleoptera</taxon>
        <taxon>Polyphaga</taxon>
        <taxon>Staphyliniformia</taxon>
        <taxon>Silphidae</taxon>
        <taxon>Nicrophorinae</taxon>
        <taxon>Nicrophorus</taxon>
    </lineage>
</organism>
<evidence type="ECO:0000256" key="4">
    <source>
        <dbReference type="ARBA" id="ARBA00023212"/>
    </source>
</evidence>
<comment type="subcellular location">
    <subcellularLocation>
        <location evidence="2">Cell projection</location>
    </subcellularLocation>
    <subcellularLocation>
        <location evidence="1">Cytoplasm</location>
        <location evidence="1">Cytoskeleton</location>
    </subcellularLocation>
</comment>
<evidence type="ECO:0000313" key="8">
    <source>
        <dbReference type="RefSeq" id="XP_017786458.1"/>
    </source>
</evidence>
<dbReference type="GeneID" id="108569423"/>
<name>A0ABM1NI08_NICVS</name>
<evidence type="ECO:0000256" key="1">
    <source>
        <dbReference type="ARBA" id="ARBA00004245"/>
    </source>
</evidence>
<evidence type="ECO:0000313" key="7">
    <source>
        <dbReference type="Proteomes" id="UP000695000"/>
    </source>
</evidence>
<dbReference type="PANTHER" id="PTHR14871:SF1">
    <property type="entry name" value="DYNEIN REGULATORY COMPLEX PROTEIN 9"/>
    <property type="match status" value="1"/>
</dbReference>
<feature type="coiled-coil region" evidence="6">
    <location>
        <begin position="104"/>
        <end position="168"/>
    </location>
</feature>
<keyword evidence="5" id="KW-0966">Cell projection</keyword>
<evidence type="ECO:0000256" key="6">
    <source>
        <dbReference type="SAM" id="Coils"/>
    </source>
</evidence>
<evidence type="ECO:0000256" key="2">
    <source>
        <dbReference type="ARBA" id="ARBA00004316"/>
    </source>
</evidence>
<gene>
    <name evidence="8" type="primary">LOC108569423</name>
</gene>
<protein>
    <submittedName>
        <fullName evidence="8">Uncharacterized protein LOC108569423</fullName>
    </submittedName>
</protein>